<dbReference type="PRINTS" id="PR00433">
    <property type="entry name" value="IL6GCSFMGF"/>
</dbReference>
<dbReference type="InterPro" id="IPR003574">
    <property type="entry name" value="IL-6-like"/>
</dbReference>
<dbReference type="GO" id="GO:0005896">
    <property type="term" value="C:interleukin-6 receptor complex"/>
    <property type="evidence" value="ECO:0007669"/>
    <property type="project" value="TreeGrafter"/>
</dbReference>
<name>A0AAV7MKK4_PLEWA</name>
<dbReference type="GO" id="GO:0030154">
    <property type="term" value="P:cell differentiation"/>
    <property type="evidence" value="ECO:0007669"/>
    <property type="project" value="InterPro"/>
</dbReference>
<dbReference type="Gene3D" id="1.20.1250.10">
    <property type="match status" value="1"/>
</dbReference>
<dbReference type="SMART" id="SM00126">
    <property type="entry name" value="IL6"/>
    <property type="match status" value="1"/>
</dbReference>
<keyword evidence="5" id="KW-0732">Signal</keyword>
<comment type="function">
    <text evidence="4">Cytokine with a wide variety of biological functions in immunity, tissue regeneration, and metabolism. Binds to IL6R, then the complex associates to the signaling subunit IL6ST/gp130 to trigger the intracellular IL6-signaling pathway. The interaction with the membrane-bound IL6R and IL6ST stimulates 'classic signaling', whereas the binding of IL6 and soluble IL6R to IL6ST stimulates 'trans-signaling'. Alternatively, 'cluster signaling' occurs when membrane-bound IL6:IL6R complexes on transmitter cells activate IL6ST receptors on neighboring receiver cells.</text>
</comment>
<dbReference type="EMBL" id="JANPWB010000014">
    <property type="protein sequence ID" value="KAJ1100745.1"/>
    <property type="molecule type" value="Genomic_DNA"/>
</dbReference>
<accession>A0AAV7MKK4</accession>
<feature type="signal peptide" evidence="5">
    <location>
        <begin position="1"/>
        <end position="33"/>
    </location>
</feature>
<comment type="caution">
    <text evidence="6">The sequence shown here is derived from an EMBL/GenBank/DDBJ whole genome shotgun (WGS) entry which is preliminary data.</text>
</comment>
<keyword evidence="3" id="KW-0011">Acute phase</keyword>
<dbReference type="PANTHER" id="PTHR48494:SF1">
    <property type="entry name" value="INTERLEUKIN-6"/>
    <property type="match status" value="1"/>
</dbReference>
<evidence type="ECO:0000256" key="3">
    <source>
        <dbReference type="ARBA" id="ARBA00022486"/>
    </source>
</evidence>
<dbReference type="SUPFAM" id="SSF47266">
    <property type="entry name" value="4-helical cytokines"/>
    <property type="match status" value="1"/>
</dbReference>
<feature type="chain" id="PRO_5043462483" description="Interleukin-6" evidence="5">
    <location>
        <begin position="34"/>
        <end position="225"/>
    </location>
</feature>
<dbReference type="GO" id="GO:0006953">
    <property type="term" value="P:acute-phase response"/>
    <property type="evidence" value="ECO:0007669"/>
    <property type="project" value="UniProtKB-KW"/>
</dbReference>
<dbReference type="InterPro" id="IPR009079">
    <property type="entry name" value="4_helix_cytokine-like_core"/>
</dbReference>
<dbReference type="GO" id="GO:0006955">
    <property type="term" value="P:immune response"/>
    <property type="evidence" value="ECO:0007669"/>
    <property type="project" value="InterPro"/>
</dbReference>
<dbReference type="GO" id="GO:0005615">
    <property type="term" value="C:extracellular space"/>
    <property type="evidence" value="ECO:0007669"/>
    <property type="project" value="InterPro"/>
</dbReference>
<evidence type="ECO:0000256" key="4">
    <source>
        <dbReference type="ARBA" id="ARBA00023441"/>
    </source>
</evidence>
<dbReference type="PRINTS" id="PR00434">
    <property type="entry name" value="INTERLEUKIN6"/>
</dbReference>
<dbReference type="Proteomes" id="UP001066276">
    <property type="component" value="Chromosome 10"/>
</dbReference>
<dbReference type="Pfam" id="PF00489">
    <property type="entry name" value="IL6"/>
    <property type="match status" value="1"/>
</dbReference>
<organism evidence="6 7">
    <name type="scientific">Pleurodeles waltl</name>
    <name type="common">Iberian ribbed newt</name>
    <dbReference type="NCBI Taxonomy" id="8319"/>
    <lineage>
        <taxon>Eukaryota</taxon>
        <taxon>Metazoa</taxon>
        <taxon>Chordata</taxon>
        <taxon>Craniata</taxon>
        <taxon>Vertebrata</taxon>
        <taxon>Euteleostomi</taxon>
        <taxon>Amphibia</taxon>
        <taxon>Batrachia</taxon>
        <taxon>Caudata</taxon>
        <taxon>Salamandroidea</taxon>
        <taxon>Salamandridae</taxon>
        <taxon>Pleurodelinae</taxon>
        <taxon>Pleurodeles</taxon>
    </lineage>
</organism>
<comment type="similarity">
    <text evidence="1">Belongs to the IL-6 superfamily.</text>
</comment>
<gene>
    <name evidence="6" type="ORF">NDU88_005826</name>
</gene>
<dbReference type="GO" id="GO:0046427">
    <property type="term" value="P:positive regulation of receptor signaling pathway via JAK-STAT"/>
    <property type="evidence" value="ECO:0007669"/>
    <property type="project" value="TreeGrafter"/>
</dbReference>
<evidence type="ECO:0000256" key="1">
    <source>
        <dbReference type="ARBA" id="ARBA00007432"/>
    </source>
</evidence>
<dbReference type="GO" id="GO:0005138">
    <property type="term" value="F:interleukin-6 receptor binding"/>
    <property type="evidence" value="ECO:0007669"/>
    <property type="project" value="InterPro"/>
</dbReference>
<keyword evidence="7" id="KW-1185">Reference proteome</keyword>
<evidence type="ECO:0000313" key="6">
    <source>
        <dbReference type="EMBL" id="KAJ1100745.1"/>
    </source>
</evidence>
<proteinExistence type="inferred from homology"/>
<dbReference type="GO" id="GO:0005125">
    <property type="term" value="F:cytokine activity"/>
    <property type="evidence" value="ECO:0007669"/>
    <property type="project" value="InterPro"/>
</dbReference>
<sequence>MPLSLRTPRPVPRHFCPLALALSLLLLAPSIRALPVSDSSGEEELPDAEREPPKYQSLALLIQSESSQLKEELCTKHFVCDDSMESLMENNLDLPRINKEDGCFHKGFKTETCLRKITSSLVGFETYLSYIEETFGSDSQKVESIKHKTKHLAESLMHLINKPNAEAVTAVTQVSQKTKPQSKEVWTQRVTARLILRDFIVLIQKTVRAVRFLGTSDDKKGSTDV</sequence>
<dbReference type="InterPro" id="IPR030474">
    <property type="entry name" value="IL-6/GCSF/MGF"/>
</dbReference>
<evidence type="ECO:0000256" key="5">
    <source>
        <dbReference type="SAM" id="SignalP"/>
    </source>
</evidence>
<evidence type="ECO:0000313" key="7">
    <source>
        <dbReference type="Proteomes" id="UP001066276"/>
    </source>
</evidence>
<dbReference type="PANTHER" id="PTHR48494">
    <property type="entry name" value="INTERLEUKIN-6"/>
    <property type="match status" value="1"/>
</dbReference>
<reference evidence="6" key="1">
    <citation type="journal article" date="2022" name="bioRxiv">
        <title>Sequencing and chromosome-scale assembly of the giantPleurodeles waltlgenome.</title>
        <authorList>
            <person name="Brown T."/>
            <person name="Elewa A."/>
            <person name="Iarovenko S."/>
            <person name="Subramanian E."/>
            <person name="Araus A.J."/>
            <person name="Petzold A."/>
            <person name="Susuki M."/>
            <person name="Suzuki K.-i.T."/>
            <person name="Hayashi T."/>
            <person name="Toyoda A."/>
            <person name="Oliveira C."/>
            <person name="Osipova E."/>
            <person name="Leigh N.D."/>
            <person name="Simon A."/>
            <person name="Yun M.H."/>
        </authorList>
    </citation>
    <scope>NUCLEOTIDE SEQUENCE</scope>
    <source>
        <strain evidence="6">20211129_DDA</strain>
        <tissue evidence="6">Liver</tissue>
    </source>
</reference>
<dbReference type="AlphaFoldDB" id="A0AAV7MKK4"/>
<evidence type="ECO:0000256" key="2">
    <source>
        <dbReference type="ARBA" id="ARBA00019464"/>
    </source>
</evidence>
<protein>
    <recommendedName>
        <fullName evidence="2">Interleukin-6</fullName>
    </recommendedName>
</protein>